<dbReference type="PATRIC" id="fig|1579979.3.peg.482"/>
<keyword evidence="3 7" id="KW-0732">Signal</keyword>
<feature type="chain" id="PRO_5041745599" description="Thiol:disulfide interchange protein" evidence="7">
    <location>
        <begin position="25"/>
        <end position="244"/>
    </location>
</feature>
<dbReference type="OrthoDB" id="12976at2"/>
<evidence type="ECO:0000256" key="3">
    <source>
        <dbReference type="ARBA" id="ARBA00022729"/>
    </source>
</evidence>
<keyword evidence="11" id="KW-1185">Reference proteome</keyword>
<evidence type="ECO:0000256" key="2">
    <source>
        <dbReference type="ARBA" id="ARBA00009813"/>
    </source>
</evidence>
<dbReference type="InterPro" id="IPR012336">
    <property type="entry name" value="Thioredoxin-like_fold"/>
</dbReference>
<dbReference type="PANTHER" id="PTHR35272:SF3">
    <property type="entry name" value="THIOL:DISULFIDE INTERCHANGE PROTEIN DSBC"/>
    <property type="match status" value="1"/>
</dbReference>
<evidence type="ECO:0000259" key="8">
    <source>
        <dbReference type="Pfam" id="PF10411"/>
    </source>
</evidence>
<comment type="similarity">
    <text evidence="2 7">Belongs to the thioredoxin family. DsbC subfamily.</text>
</comment>
<dbReference type="PANTHER" id="PTHR35272">
    <property type="entry name" value="THIOL:DISULFIDE INTERCHANGE PROTEIN DSBC-RELATED"/>
    <property type="match status" value="1"/>
</dbReference>
<gene>
    <name evidence="10" type="ORF">WM2015_479</name>
</gene>
<evidence type="ECO:0000259" key="9">
    <source>
        <dbReference type="Pfam" id="PF13098"/>
    </source>
</evidence>
<evidence type="ECO:0000313" key="11">
    <source>
        <dbReference type="Proteomes" id="UP000066624"/>
    </source>
</evidence>
<keyword evidence="5" id="KW-1015">Disulfide bond</keyword>
<dbReference type="STRING" id="1579979.WM2015_479"/>
<keyword evidence="6 7" id="KW-0676">Redox-active center</keyword>
<dbReference type="SUPFAM" id="SSF52833">
    <property type="entry name" value="Thioredoxin-like"/>
    <property type="match status" value="1"/>
</dbReference>
<dbReference type="Gene3D" id="3.40.30.10">
    <property type="entry name" value="Glutaredoxin"/>
    <property type="match status" value="1"/>
</dbReference>
<dbReference type="EMBL" id="CP012154">
    <property type="protein sequence ID" value="AKS40861.1"/>
    <property type="molecule type" value="Genomic_DNA"/>
</dbReference>
<dbReference type="GO" id="GO:0042597">
    <property type="term" value="C:periplasmic space"/>
    <property type="evidence" value="ECO:0007669"/>
    <property type="project" value="UniProtKB-SubCell"/>
</dbReference>
<evidence type="ECO:0000313" key="10">
    <source>
        <dbReference type="EMBL" id="AKS40861.1"/>
    </source>
</evidence>
<dbReference type="InterPro" id="IPR009094">
    <property type="entry name" value="DiS-bond_isomerase_DsbC/G_N_sf"/>
</dbReference>
<protein>
    <recommendedName>
        <fullName evidence="7">Thiol:disulfide interchange protein</fullName>
    </recommendedName>
</protein>
<dbReference type="Proteomes" id="UP000066624">
    <property type="component" value="Chromosome"/>
</dbReference>
<dbReference type="Pfam" id="PF10411">
    <property type="entry name" value="DsbC_N"/>
    <property type="match status" value="1"/>
</dbReference>
<dbReference type="RefSeq" id="WP_049724538.1">
    <property type="nucleotide sequence ID" value="NZ_CP012154.1"/>
</dbReference>
<dbReference type="InterPro" id="IPR033954">
    <property type="entry name" value="DiS-bond_Isoase_DsbC/G"/>
</dbReference>
<dbReference type="InterPro" id="IPR036249">
    <property type="entry name" value="Thioredoxin-like_sf"/>
</dbReference>
<dbReference type="Pfam" id="PF13098">
    <property type="entry name" value="Thioredoxin_2"/>
    <property type="match status" value="1"/>
</dbReference>
<feature type="signal peptide" evidence="7">
    <location>
        <begin position="1"/>
        <end position="24"/>
    </location>
</feature>
<feature type="domain" description="Thioredoxin-like fold" evidence="9">
    <location>
        <begin position="114"/>
        <end position="234"/>
    </location>
</feature>
<name>A0A0K0XTB6_9GAMM</name>
<dbReference type="SUPFAM" id="SSF54423">
    <property type="entry name" value="DsbC/DsbG N-terminal domain-like"/>
    <property type="match status" value="1"/>
</dbReference>
<evidence type="ECO:0000256" key="5">
    <source>
        <dbReference type="ARBA" id="ARBA00023157"/>
    </source>
</evidence>
<organism evidence="10 11">
    <name type="scientific">Wenzhouxiangella marina</name>
    <dbReference type="NCBI Taxonomy" id="1579979"/>
    <lineage>
        <taxon>Bacteria</taxon>
        <taxon>Pseudomonadati</taxon>
        <taxon>Pseudomonadota</taxon>
        <taxon>Gammaproteobacteria</taxon>
        <taxon>Chromatiales</taxon>
        <taxon>Wenzhouxiangellaceae</taxon>
        <taxon>Wenzhouxiangella</taxon>
    </lineage>
</organism>
<dbReference type="Gene3D" id="3.10.450.70">
    <property type="entry name" value="Disulphide bond isomerase, DsbC/G, N-terminal"/>
    <property type="match status" value="1"/>
</dbReference>
<dbReference type="InterPro" id="IPR018950">
    <property type="entry name" value="DiS-bond_isomerase_DsbC/G_N"/>
</dbReference>
<evidence type="ECO:0000256" key="1">
    <source>
        <dbReference type="ARBA" id="ARBA00004418"/>
    </source>
</evidence>
<evidence type="ECO:0000256" key="7">
    <source>
        <dbReference type="RuleBase" id="RU364038"/>
    </source>
</evidence>
<proteinExistence type="inferred from homology"/>
<dbReference type="InterPro" id="IPR051470">
    <property type="entry name" value="Thiol:disulfide_interchange"/>
</dbReference>
<dbReference type="AlphaFoldDB" id="A0A0K0XTB6"/>
<evidence type="ECO:0000256" key="6">
    <source>
        <dbReference type="ARBA" id="ARBA00023284"/>
    </source>
</evidence>
<comment type="function">
    <text evidence="7">Required for disulfide bond formation in some periplasmic proteins. Acts by transferring its disulfide bond to other proteins and is reduced in the process.</text>
</comment>
<reference evidence="10 11" key="1">
    <citation type="submission" date="2015-07" db="EMBL/GenBank/DDBJ databases">
        <authorList>
            <person name="Noorani M."/>
        </authorList>
    </citation>
    <scope>NUCLEOTIDE SEQUENCE [LARGE SCALE GENOMIC DNA]</scope>
    <source>
        <strain evidence="10 11">KCTC 42284</strain>
    </source>
</reference>
<dbReference type="KEGG" id="wma:WM2015_479"/>
<sequence>MKPFSLFQAVAGLALLGTGTLALATDAIEERLESLVPDMSQVVIAETPIDGMMQVQIGGDVVYMSEDGRFLMQGRLIDMETQIDLTDQAKSGLRKAQLADLDDADMVTFGEDDAQYEVLVFTDIDCGYCRRLHEQMAEYVDAGIQVNYLAFPRAGVGSDSYNKLVSVWCAEDRNAAMDIAKSGRTPPPATCENPVEAQYRMGQSLGVTGTPSILTRDGDIIPGYVPPEQLVARLEALAADNAGD</sequence>
<feature type="domain" description="Disulphide bond isomerase DsbC/G N-terminal" evidence="8">
    <location>
        <begin position="24"/>
        <end position="86"/>
    </location>
</feature>
<keyword evidence="4 7" id="KW-0574">Periplasm</keyword>
<dbReference type="CDD" id="cd03020">
    <property type="entry name" value="DsbA_DsbC_DsbG"/>
    <property type="match status" value="1"/>
</dbReference>
<evidence type="ECO:0000256" key="4">
    <source>
        <dbReference type="ARBA" id="ARBA00022764"/>
    </source>
</evidence>
<comment type="subcellular location">
    <subcellularLocation>
        <location evidence="1 7">Periplasm</location>
    </subcellularLocation>
</comment>
<accession>A0A0K0XTB6</accession>